<feature type="transmembrane region" description="Helical" evidence="2">
    <location>
        <begin position="274"/>
        <end position="294"/>
    </location>
</feature>
<feature type="transmembrane region" description="Helical" evidence="2">
    <location>
        <begin position="207"/>
        <end position="224"/>
    </location>
</feature>
<feature type="region of interest" description="Disordered" evidence="1">
    <location>
        <begin position="467"/>
        <end position="495"/>
    </location>
</feature>
<evidence type="ECO:0000313" key="4">
    <source>
        <dbReference type="Proteomes" id="UP000321638"/>
    </source>
</evidence>
<keyword evidence="2" id="KW-0812">Transmembrane</keyword>
<feature type="transmembrane region" description="Helical" evidence="2">
    <location>
        <begin position="81"/>
        <end position="99"/>
    </location>
</feature>
<feature type="transmembrane region" description="Helical" evidence="2">
    <location>
        <begin position="236"/>
        <end position="262"/>
    </location>
</feature>
<feature type="transmembrane region" description="Helical" evidence="2">
    <location>
        <begin position="141"/>
        <end position="162"/>
    </location>
</feature>
<name>A0A5C8PL90_9HYPH</name>
<feature type="transmembrane region" description="Helical" evidence="2">
    <location>
        <begin position="6"/>
        <end position="23"/>
    </location>
</feature>
<dbReference type="RefSeq" id="WP_147848026.1">
    <property type="nucleotide sequence ID" value="NZ_VDUZ01000017.1"/>
</dbReference>
<keyword evidence="2" id="KW-1133">Transmembrane helix</keyword>
<dbReference type="OrthoDB" id="524903at2"/>
<feature type="transmembrane region" description="Helical" evidence="2">
    <location>
        <begin position="362"/>
        <end position="387"/>
    </location>
</feature>
<reference evidence="3 4" key="1">
    <citation type="submission" date="2019-06" db="EMBL/GenBank/DDBJ databases">
        <title>New taxonomy in bacterial strain CC-CFT640, isolated from vineyard.</title>
        <authorList>
            <person name="Lin S.-Y."/>
            <person name="Tsai C.-F."/>
            <person name="Young C.-C."/>
        </authorList>
    </citation>
    <scope>NUCLEOTIDE SEQUENCE [LARGE SCALE GENOMIC DNA]</scope>
    <source>
        <strain evidence="3 4">CC-CFT640</strain>
    </source>
</reference>
<evidence type="ECO:0008006" key="5">
    <source>
        <dbReference type="Google" id="ProtNLM"/>
    </source>
</evidence>
<gene>
    <name evidence="3" type="ORF">FHP25_16385</name>
</gene>
<dbReference type="AlphaFoldDB" id="A0A5C8PL90"/>
<keyword evidence="4" id="KW-1185">Reference proteome</keyword>
<organism evidence="3 4">
    <name type="scientific">Vineibacter terrae</name>
    <dbReference type="NCBI Taxonomy" id="2586908"/>
    <lineage>
        <taxon>Bacteria</taxon>
        <taxon>Pseudomonadati</taxon>
        <taxon>Pseudomonadota</taxon>
        <taxon>Alphaproteobacteria</taxon>
        <taxon>Hyphomicrobiales</taxon>
        <taxon>Vineibacter</taxon>
    </lineage>
</organism>
<protein>
    <recommendedName>
        <fullName evidence="5">O-antigen ligase family protein</fullName>
    </recommendedName>
</protein>
<dbReference type="EMBL" id="VDUZ01000017">
    <property type="protein sequence ID" value="TXL74653.1"/>
    <property type="molecule type" value="Genomic_DNA"/>
</dbReference>
<evidence type="ECO:0000256" key="1">
    <source>
        <dbReference type="SAM" id="MobiDB-lite"/>
    </source>
</evidence>
<comment type="caution">
    <text evidence="3">The sequence shown here is derived from an EMBL/GenBank/DDBJ whole genome shotgun (WGS) entry which is preliminary data.</text>
</comment>
<accession>A0A5C8PL90</accession>
<feature type="compositionally biased region" description="Low complexity" evidence="1">
    <location>
        <begin position="467"/>
        <end position="482"/>
    </location>
</feature>
<proteinExistence type="predicted"/>
<feature type="transmembrane region" description="Helical" evidence="2">
    <location>
        <begin position="105"/>
        <end position="129"/>
    </location>
</feature>
<feature type="transmembrane region" description="Helical" evidence="2">
    <location>
        <begin position="30"/>
        <end position="46"/>
    </location>
</feature>
<keyword evidence="2" id="KW-0472">Membrane</keyword>
<feature type="transmembrane region" description="Helical" evidence="2">
    <location>
        <begin position="432"/>
        <end position="448"/>
    </location>
</feature>
<sequence>MGIAVLLGLPIAVAAWIGICINWRWGVYGLVAYTPFTGIVVAILYPSPLGTLVRDILVVVPLYLAFFVLSKQARYDRIPSFLYAAYGALALFVMFAAANPGVPNLMVAGIGVKVWLSYVPLLIVGAAFVRHEDDLRNFLRALVVSAWIPWAVGIFLFVSATMDNYEPVARFFFGDYAMIATSEFGAFDSYGARLFRIPGTFQYNSQYGVFCFFMLFPLLMLLEVERERTWRAFTWASMIVGLVAGFTSGARGNFLFLPLIFVMVQFFKFRAGGMIQGIIGVGGGLIAALAISGIDGSKMYGEVGQLTARYSTEMGTGGILEAFDRGGLLGRGVGTNTGGARHGLDEATAALLKSEGGMVENYYAKAIVELGFFGFIALIACLLLMLLSCLRAQFQIRSPALKGVAACGTAMAAFIVLVSMKGWALDAEPLNYYYYLTMGIMLALPHVDRRMAARAAGQGIPIPAAAPGAAGPRPAVAARPAGIGPGPRHRPLIGRNGYYGDIVARRQMASSPRASDERGPNPPDSGNPKNANS</sequence>
<dbReference type="Proteomes" id="UP000321638">
    <property type="component" value="Unassembled WGS sequence"/>
</dbReference>
<feature type="transmembrane region" description="Helical" evidence="2">
    <location>
        <begin position="52"/>
        <end position="69"/>
    </location>
</feature>
<feature type="region of interest" description="Disordered" evidence="1">
    <location>
        <begin position="508"/>
        <end position="533"/>
    </location>
</feature>
<evidence type="ECO:0000313" key="3">
    <source>
        <dbReference type="EMBL" id="TXL74653.1"/>
    </source>
</evidence>
<evidence type="ECO:0000256" key="2">
    <source>
        <dbReference type="SAM" id="Phobius"/>
    </source>
</evidence>
<feature type="transmembrane region" description="Helical" evidence="2">
    <location>
        <begin position="399"/>
        <end position="420"/>
    </location>
</feature>